<proteinExistence type="predicted"/>
<dbReference type="AlphaFoldDB" id="A0A9N9VPC9"/>
<dbReference type="EMBL" id="CABFNQ020000737">
    <property type="protein sequence ID" value="CAH0028848.1"/>
    <property type="molecule type" value="Genomic_DNA"/>
</dbReference>
<reference evidence="1" key="1">
    <citation type="submission" date="2021-10" db="EMBL/GenBank/DDBJ databases">
        <authorList>
            <person name="Piombo E."/>
        </authorList>
    </citation>
    <scope>NUCLEOTIDE SEQUENCE</scope>
</reference>
<name>A0A9N9VPC9_9HYPO</name>
<keyword evidence="2" id="KW-1185">Reference proteome</keyword>
<dbReference type="Proteomes" id="UP000696573">
    <property type="component" value="Unassembled WGS sequence"/>
</dbReference>
<comment type="caution">
    <text evidence="1">The sequence shown here is derived from an EMBL/GenBank/DDBJ whole genome shotgun (WGS) entry which is preliminary data.</text>
</comment>
<evidence type="ECO:0000313" key="1">
    <source>
        <dbReference type="EMBL" id="CAH0028848.1"/>
    </source>
</evidence>
<sequence length="196" mass="20615">MILIFPHHGRGHTLPPLLLELQNPTGSSLEPVLEPEPPPLHPEPLPLHALALVEPLLVEEPLDLLLLHQAVEHPEGPGRVARLLRAAVPALEEDGLARDGLGVHVLCWGAAAGRYARLEGVVVVGVVEELLEVQRGVDVVGVRGRAGREVLGGGRSALSGGRRRRWWRKVGVGGHLGAGGGSAAWVGRLAGSGVLC</sequence>
<evidence type="ECO:0000313" key="2">
    <source>
        <dbReference type="Proteomes" id="UP000696573"/>
    </source>
</evidence>
<organism evidence="1 2">
    <name type="scientific">Clonostachys rhizophaga</name>
    <dbReference type="NCBI Taxonomy" id="160324"/>
    <lineage>
        <taxon>Eukaryota</taxon>
        <taxon>Fungi</taxon>
        <taxon>Dikarya</taxon>
        <taxon>Ascomycota</taxon>
        <taxon>Pezizomycotina</taxon>
        <taxon>Sordariomycetes</taxon>
        <taxon>Hypocreomycetidae</taxon>
        <taxon>Hypocreales</taxon>
        <taxon>Bionectriaceae</taxon>
        <taxon>Clonostachys</taxon>
    </lineage>
</organism>
<gene>
    <name evidence="1" type="ORF">CRHIZ90672A_00012926</name>
</gene>
<accession>A0A9N9VPC9</accession>
<protein>
    <submittedName>
        <fullName evidence="1">Uncharacterized protein</fullName>
    </submittedName>
</protein>